<name>A0ABT8N3N1_9BACL</name>
<dbReference type="Gene3D" id="3.30.530.20">
    <property type="match status" value="1"/>
</dbReference>
<evidence type="ECO:0000313" key="4">
    <source>
        <dbReference type="Proteomes" id="UP001172055"/>
    </source>
</evidence>
<reference evidence="3 4" key="1">
    <citation type="submission" date="2023-06" db="EMBL/GenBank/DDBJ databases">
        <title>Novel species in genus Planococcus.</title>
        <authorList>
            <person name="Ning S."/>
        </authorList>
    </citation>
    <scope>NUCLEOTIDE SEQUENCE [LARGE SCALE GENOMIC DNA]</scope>
    <source>
        <strain evidence="3 4">N028</strain>
    </source>
</reference>
<dbReference type="InterPro" id="IPR013538">
    <property type="entry name" value="ASHA1/2-like_C"/>
</dbReference>
<evidence type="ECO:0000259" key="2">
    <source>
        <dbReference type="Pfam" id="PF08327"/>
    </source>
</evidence>
<dbReference type="InterPro" id="IPR023393">
    <property type="entry name" value="START-like_dom_sf"/>
</dbReference>
<dbReference type="CDD" id="cd07814">
    <property type="entry name" value="SRPBCC_CalC_Aha1-like"/>
    <property type="match status" value="1"/>
</dbReference>
<accession>A0ABT8N3N1</accession>
<organism evidence="3 4">
    <name type="scientific">Planococcus shixiaomingii</name>
    <dbReference type="NCBI Taxonomy" id="3058393"/>
    <lineage>
        <taxon>Bacteria</taxon>
        <taxon>Bacillati</taxon>
        <taxon>Bacillota</taxon>
        <taxon>Bacilli</taxon>
        <taxon>Bacillales</taxon>
        <taxon>Caryophanaceae</taxon>
        <taxon>Planococcus</taxon>
    </lineage>
</organism>
<keyword evidence="4" id="KW-1185">Reference proteome</keyword>
<sequence length="131" mass="14587">MNPGTRSVFIDADPETVWNSIVKDGRFSTWYAPGSSWQIPKVEVGEKALFTLLPSDHNSLEEGETIPMSFTITEVLPLERFSYASDLDGTVFTFDLFQEQNGTRVTVNVDGFALSLENLKAFAEGKNLPHI</sequence>
<evidence type="ECO:0000313" key="3">
    <source>
        <dbReference type="EMBL" id="MDN7242329.1"/>
    </source>
</evidence>
<dbReference type="SUPFAM" id="SSF55961">
    <property type="entry name" value="Bet v1-like"/>
    <property type="match status" value="1"/>
</dbReference>
<dbReference type="Pfam" id="PF08327">
    <property type="entry name" value="AHSA1"/>
    <property type="match status" value="1"/>
</dbReference>
<comment type="caution">
    <text evidence="3">The sequence shown here is derived from an EMBL/GenBank/DDBJ whole genome shotgun (WGS) entry which is preliminary data.</text>
</comment>
<proteinExistence type="inferred from homology"/>
<feature type="domain" description="Activator of Hsp90 ATPase homologue 1/2-like C-terminal" evidence="2">
    <location>
        <begin position="11"/>
        <end position="125"/>
    </location>
</feature>
<evidence type="ECO:0000256" key="1">
    <source>
        <dbReference type="ARBA" id="ARBA00006817"/>
    </source>
</evidence>
<dbReference type="Proteomes" id="UP001172055">
    <property type="component" value="Unassembled WGS sequence"/>
</dbReference>
<dbReference type="EMBL" id="JAUJWV010000001">
    <property type="protein sequence ID" value="MDN7242329.1"/>
    <property type="molecule type" value="Genomic_DNA"/>
</dbReference>
<protein>
    <submittedName>
        <fullName evidence="3">SRPBCC domain-containing protein</fullName>
    </submittedName>
</protein>
<gene>
    <name evidence="3" type="ORF">QWY14_10990</name>
</gene>
<dbReference type="RefSeq" id="WP_300986365.1">
    <property type="nucleotide sequence ID" value="NZ_CP129236.1"/>
</dbReference>
<comment type="similarity">
    <text evidence="1">Belongs to the AHA1 family.</text>
</comment>